<dbReference type="GeneID" id="3258974"/>
<dbReference type="HOGENOM" id="CLU_043838_1_0_1"/>
<dbReference type="PANTHER" id="PTHR28062:SF1">
    <property type="entry name" value="TRANSMEMBRANE PROTEIN"/>
    <property type="match status" value="1"/>
</dbReference>
<organism evidence="3 4">
    <name type="scientific">Cryptococcus deneoformans (strain JEC21 / ATCC MYA-565)</name>
    <name type="common">Cryptococcus neoformans var. neoformans serotype D</name>
    <dbReference type="NCBI Taxonomy" id="214684"/>
    <lineage>
        <taxon>Eukaryota</taxon>
        <taxon>Fungi</taxon>
        <taxon>Dikarya</taxon>
        <taxon>Basidiomycota</taxon>
        <taxon>Agaricomycotina</taxon>
        <taxon>Tremellomycetes</taxon>
        <taxon>Tremellales</taxon>
        <taxon>Cryptococcaceae</taxon>
        <taxon>Cryptococcus</taxon>
        <taxon>Cryptococcus neoformans species complex</taxon>
    </lineage>
</organism>
<evidence type="ECO:0000313" key="4">
    <source>
        <dbReference type="Proteomes" id="UP000002149"/>
    </source>
</evidence>
<dbReference type="KEGG" id="cne:CNG00810"/>
<keyword evidence="4" id="KW-1185">Reference proteome</keyword>
<name>Q5KEE3_CRYD1</name>
<dbReference type="OrthoDB" id="5562676at2759"/>
<dbReference type="eggNOG" id="KOG4539">
    <property type="taxonomic scope" value="Eukaryota"/>
</dbReference>
<dbReference type="PaxDb" id="214684-Q5KEE3"/>
<keyword evidence="2" id="KW-0812">Transmembrane</keyword>
<evidence type="ECO:0008006" key="5">
    <source>
        <dbReference type="Google" id="ProtNLM"/>
    </source>
</evidence>
<evidence type="ECO:0000256" key="2">
    <source>
        <dbReference type="SAM" id="Phobius"/>
    </source>
</evidence>
<sequence length="354" mass="39754">MSSKLPAAGKATRQFRILALPLARLPRPPPPSRTLPTTPPPSLESASSSHTTPPTPLILFHALQPEPSADSPPSLITKALDKSSETWLKLGEKPKGSWMYWFYEKGEKLMDRIEYEEWALKAVREGEGVKVAKDGQVLERIEIPLVLPRLPNQEMPSLLPKLHRFLLKRIPHHRKMMYRSILFSPVTWPFAIIPIIPNFPLFYVLWRAWSHYKAWRGATYLEQLIKAGLVVEKECPELTEIYAGKGREPLAATAALTDPSGKVKAGTTAQPFPPPAPGPITSQAQHPSLLLSPSQIPLLAKTFALKANEVVDVTRAVEQADFRARKTDQVEAKEAQEKEKAREEKEKEKEEEKV</sequence>
<dbReference type="GO" id="GO:1902600">
    <property type="term" value="P:proton transmembrane transport"/>
    <property type="evidence" value="ECO:0000318"/>
    <property type="project" value="GO_Central"/>
</dbReference>
<dbReference type="PANTHER" id="PTHR28062">
    <property type="entry name" value="K+-H+ EXCHANGE-LIKE PROTEIN"/>
    <property type="match status" value="1"/>
</dbReference>
<dbReference type="EMBL" id="AE017347">
    <property type="protein sequence ID" value="AAW44503.1"/>
    <property type="molecule type" value="Genomic_DNA"/>
</dbReference>
<dbReference type="Proteomes" id="UP000002149">
    <property type="component" value="Chromosome 7"/>
</dbReference>
<feature type="region of interest" description="Disordered" evidence="1">
    <location>
        <begin position="258"/>
        <end position="285"/>
    </location>
</feature>
<protein>
    <recommendedName>
        <fullName evidence="5">Mitochondrial K+-H+ exchange-related-domain-containing protein</fullName>
    </recommendedName>
</protein>
<dbReference type="VEuPathDB" id="FungiDB:CNG00810"/>
<evidence type="ECO:0000313" key="3">
    <source>
        <dbReference type="EMBL" id="AAW44503.1"/>
    </source>
</evidence>
<dbReference type="GO" id="GO:0005743">
    <property type="term" value="C:mitochondrial inner membrane"/>
    <property type="evidence" value="ECO:0000318"/>
    <property type="project" value="GO_Central"/>
</dbReference>
<accession>Q5KEE3</accession>
<dbReference type="RefSeq" id="XP_571810.1">
    <property type="nucleotide sequence ID" value="XM_571810.2"/>
</dbReference>
<feature type="transmembrane region" description="Helical" evidence="2">
    <location>
        <begin position="186"/>
        <end position="206"/>
    </location>
</feature>
<evidence type="ECO:0000256" key="1">
    <source>
        <dbReference type="SAM" id="MobiDB-lite"/>
    </source>
</evidence>
<gene>
    <name evidence="3" type="ordered locus">CNG00810</name>
</gene>
<dbReference type="InParanoid" id="Q5KEE3"/>
<accession>Q55P15</accession>
<dbReference type="InterPro" id="IPR018786">
    <property type="entry name" value="Mit_KHE1"/>
</dbReference>
<feature type="compositionally biased region" description="Pro residues" evidence="1">
    <location>
        <begin position="26"/>
        <end position="42"/>
    </location>
</feature>
<dbReference type="AlphaFoldDB" id="Q5KEE3"/>
<dbReference type="OMA" id="IWRSWSH"/>
<feature type="compositionally biased region" description="Low complexity" evidence="1">
    <location>
        <begin position="43"/>
        <end position="52"/>
    </location>
</feature>
<dbReference type="Pfam" id="PF10173">
    <property type="entry name" value="Mit_KHE1"/>
    <property type="match status" value="1"/>
</dbReference>
<reference evidence="3 4" key="1">
    <citation type="journal article" date="2005" name="Science">
        <title>The genome of the basidiomycetous yeast and human pathogen Cryptococcus neoformans.</title>
        <authorList>
            <person name="Loftus B.J."/>
            <person name="Fung E."/>
            <person name="Roncaglia P."/>
            <person name="Rowley D."/>
            <person name="Amedeo P."/>
            <person name="Bruno D."/>
            <person name="Vamathevan J."/>
            <person name="Miranda M."/>
            <person name="Anderson I.J."/>
            <person name="Fraser J.A."/>
            <person name="Allen J.E."/>
            <person name="Bosdet I.E."/>
            <person name="Brent M.R."/>
            <person name="Chiu R."/>
            <person name="Doering T.L."/>
            <person name="Donlin M.J."/>
            <person name="D'Souza C.A."/>
            <person name="Fox D.S."/>
            <person name="Grinberg V."/>
            <person name="Fu J."/>
            <person name="Fukushima M."/>
            <person name="Haas B.J."/>
            <person name="Huang J.C."/>
            <person name="Janbon G."/>
            <person name="Jones S.J."/>
            <person name="Koo H.L."/>
            <person name="Krzywinski M.I."/>
            <person name="Kwon-Chung J.K."/>
            <person name="Lengeler K.B."/>
            <person name="Maiti R."/>
            <person name="Marra M.A."/>
            <person name="Marra R.E."/>
            <person name="Mathewson C.A."/>
            <person name="Mitchell T.G."/>
            <person name="Pertea M."/>
            <person name="Riggs F.R."/>
            <person name="Salzberg S.L."/>
            <person name="Schein J.E."/>
            <person name="Shvartsbeyn A."/>
            <person name="Shin H."/>
            <person name="Shumway M."/>
            <person name="Specht C.A."/>
            <person name="Suh B.B."/>
            <person name="Tenney A."/>
            <person name="Utterback T.R."/>
            <person name="Wickes B.L."/>
            <person name="Wortman J.R."/>
            <person name="Wye N.H."/>
            <person name="Kronstad J.W."/>
            <person name="Lodge J.K."/>
            <person name="Heitman J."/>
            <person name="Davis R.W."/>
            <person name="Fraser C.M."/>
            <person name="Hyman R.W."/>
        </authorList>
    </citation>
    <scope>NUCLEOTIDE SEQUENCE [LARGE SCALE GENOMIC DNA]</scope>
    <source>
        <strain evidence="4">JEC21 / ATCC MYA-565</strain>
    </source>
</reference>
<feature type="region of interest" description="Disordered" evidence="1">
    <location>
        <begin position="20"/>
        <end position="57"/>
    </location>
</feature>
<dbReference type="GO" id="GO:0006813">
    <property type="term" value="P:potassium ion transport"/>
    <property type="evidence" value="ECO:0000318"/>
    <property type="project" value="GO_Central"/>
</dbReference>
<proteinExistence type="predicted"/>
<keyword evidence="2" id="KW-1133">Transmembrane helix</keyword>
<feature type="region of interest" description="Disordered" evidence="1">
    <location>
        <begin position="319"/>
        <end position="354"/>
    </location>
</feature>
<keyword evidence="2" id="KW-0472">Membrane</keyword>